<gene>
    <name evidence="6" type="ORF">Pa4123_38420</name>
</gene>
<dbReference type="EMBL" id="BSDI01000017">
    <property type="protein sequence ID" value="GLH98567.1"/>
    <property type="molecule type" value="Genomic_DNA"/>
</dbReference>
<protein>
    <recommendedName>
        <fullName evidence="8">Transcriptional regulator</fullName>
    </recommendedName>
</protein>
<proteinExistence type="inferred from homology"/>
<dbReference type="InterPro" id="IPR025736">
    <property type="entry name" value="PucR_C-HTH_dom"/>
</dbReference>
<feature type="domain" description="RsbT co-antagonist protein RsbRD N-terminal" evidence="4">
    <location>
        <begin position="9"/>
        <end position="125"/>
    </location>
</feature>
<evidence type="ECO:0000313" key="7">
    <source>
        <dbReference type="Proteomes" id="UP001144280"/>
    </source>
</evidence>
<feature type="region of interest" description="Disordered" evidence="2">
    <location>
        <begin position="1"/>
        <end position="20"/>
    </location>
</feature>
<evidence type="ECO:0000256" key="1">
    <source>
        <dbReference type="ARBA" id="ARBA00006754"/>
    </source>
</evidence>
<dbReference type="Pfam" id="PF13556">
    <property type="entry name" value="HTH_30"/>
    <property type="match status" value="1"/>
</dbReference>
<dbReference type="Pfam" id="PF17853">
    <property type="entry name" value="GGDEF_2"/>
    <property type="match status" value="1"/>
</dbReference>
<evidence type="ECO:0000259" key="5">
    <source>
        <dbReference type="Pfam" id="PF17853"/>
    </source>
</evidence>
<keyword evidence="7" id="KW-1185">Reference proteome</keyword>
<dbReference type="InterPro" id="IPR025751">
    <property type="entry name" value="RsbRD_N_dom"/>
</dbReference>
<feature type="domain" description="PucR C-terminal helix-turn-helix" evidence="3">
    <location>
        <begin position="303"/>
        <end position="358"/>
    </location>
</feature>
<reference evidence="6" key="1">
    <citation type="submission" date="2022-12" db="EMBL/GenBank/DDBJ databases">
        <title>New Phytohabitans aurantiacus sp. RD004123 nov., an actinomycete isolated from soil.</title>
        <authorList>
            <person name="Triningsih D.W."/>
            <person name="Harunari E."/>
            <person name="Igarashi Y."/>
        </authorList>
    </citation>
    <scope>NUCLEOTIDE SEQUENCE</scope>
    <source>
        <strain evidence="6">RD004123</strain>
    </source>
</reference>
<dbReference type="PANTHER" id="PTHR33744:SF1">
    <property type="entry name" value="DNA-BINDING TRANSCRIPTIONAL ACTIVATOR ADER"/>
    <property type="match status" value="1"/>
</dbReference>
<dbReference type="Pfam" id="PF14361">
    <property type="entry name" value="RsbRD_N"/>
    <property type="match status" value="1"/>
</dbReference>
<name>A0ABQ5QWC0_9ACTN</name>
<accession>A0ABQ5QWC0</accession>
<feature type="domain" description="CdaR GGDEF-like" evidence="5">
    <location>
        <begin position="134"/>
        <end position="252"/>
    </location>
</feature>
<evidence type="ECO:0000256" key="2">
    <source>
        <dbReference type="SAM" id="MobiDB-lite"/>
    </source>
</evidence>
<evidence type="ECO:0000259" key="4">
    <source>
        <dbReference type="Pfam" id="PF14361"/>
    </source>
</evidence>
<evidence type="ECO:0008006" key="8">
    <source>
        <dbReference type="Google" id="ProtNLM"/>
    </source>
</evidence>
<dbReference type="PANTHER" id="PTHR33744">
    <property type="entry name" value="CARBOHYDRATE DIACID REGULATOR"/>
    <property type="match status" value="1"/>
</dbReference>
<comment type="similarity">
    <text evidence="1">Belongs to the CdaR family.</text>
</comment>
<comment type="caution">
    <text evidence="6">The sequence shown here is derived from an EMBL/GenBank/DDBJ whole genome shotgun (WGS) entry which is preliminary data.</text>
</comment>
<evidence type="ECO:0000259" key="3">
    <source>
        <dbReference type="Pfam" id="PF13556"/>
    </source>
</evidence>
<evidence type="ECO:0000313" key="6">
    <source>
        <dbReference type="EMBL" id="GLH98567.1"/>
    </source>
</evidence>
<organism evidence="6 7">
    <name type="scientific">Phytohabitans aurantiacus</name>
    <dbReference type="NCBI Taxonomy" id="3016789"/>
    <lineage>
        <taxon>Bacteria</taxon>
        <taxon>Bacillati</taxon>
        <taxon>Actinomycetota</taxon>
        <taxon>Actinomycetes</taxon>
        <taxon>Micromonosporales</taxon>
        <taxon>Micromonosporaceae</taxon>
    </lineage>
</organism>
<dbReference type="Gene3D" id="1.10.10.2840">
    <property type="entry name" value="PucR C-terminal helix-turn-helix domain"/>
    <property type="match status" value="1"/>
</dbReference>
<sequence>MSNSNRVDQKAEPMTDTTPDWLRQEADRLFAAASTPSNAAHRAAAAAIGQRAAADSISLPALVTAFLTAAARRWDTTATSASADARHVQTGATNLLNAIQTLTASAMHGYHQHARDELSQQDAERAQFISDLLSGRADPGRLAQRAHRYGIRVSGTHTVLVARADTITDAVTGRIDEALATRYGAGNTLTSRRDGQLICLATGGLRGLPAELAHHLLTHLGPTGWQIGVGRPHPAAQGIVTSLDEATGALDLATKLGFTTPVLHAADLLVFPVLLRDRDAITDLVTTVLGPLAAARGGPQPFLDTLTALFDNQGNHTATARQLHLSVRAVTYRLDRIHTLTGYHPGEPTQRFTLQTAVLGARLLGWPPPD</sequence>
<dbReference type="InterPro" id="IPR041522">
    <property type="entry name" value="CdaR_GGDEF"/>
</dbReference>
<dbReference type="InterPro" id="IPR042070">
    <property type="entry name" value="PucR_C-HTH_sf"/>
</dbReference>
<dbReference type="Proteomes" id="UP001144280">
    <property type="component" value="Unassembled WGS sequence"/>
</dbReference>
<dbReference type="InterPro" id="IPR051448">
    <property type="entry name" value="CdaR-like_regulators"/>
</dbReference>